<dbReference type="PANTHER" id="PTHR11644:SF2">
    <property type="entry name" value="CYTIDINE DEAMINASE"/>
    <property type="match status" value="1"/>
</dbReference>
<dbReference type="CDD" id="cd01283">
    <property type="entry name" value="cytidine_deaminase"/>
    <property type="match status" value="1"/>
</dbReference>
<dbReference type="Pfam" id="PF00383">
    <property type="entry name" value="dCMP_cyt_deam_1"/>
    <property type="match status" value="1"/>
</dbReference>
<dbReference type="EMBL" id="JBEQCT010000001">
    <property type="protein sequence ID" value="MFM2484084.1"/>
    <property type="molecule type" value="Genomic_DNA"/>
</dbReference>
<feature type="domain" description="CMP/dCMP-type deaminase" evidence="6">
    <location>
        <begin position="47"/>
        <end position="166"/>
    </location>
</feature>
<dbReference type="InterPro" id="IPR016193">
    <property type="entry name" value="Cytidine_deaminase-like"/>
</dbReference>
<dbReference type="PIRSF" id="PIRSF006334">
    <property type="entry name" value="Cdd_plus_pseudo"/>
    <property type="match status" value="1"/>
</dbReference>
<keyword evidence="3" id="KW-0479">Metal-binding</keyword>
<reference evidence="7 8" key="1">
    <citation type="journal article" date="2013" name="Int. J. Syst. Evol. Microbiol.">
        <title>Celerinatantimonas yamalensis sp. nov., a cold-adapted diazotrophic bacterium from a cold permafrost brine.</title>
        <authorList>
            <person name="Shcherbakova V."/>
            <person name="Chuvilskaya N."/>
            <person name="Rivkina E."/>
            <person name="Demidov N."/>
            <person name="Uchaeva V."/>
            <person name="Suetin S."/>
            <person name="Suzina N."/>
            <person name="Gilichinsky D."/>
        </authorList>
    </citation>
    <scope>NUCLEOTIDE SEQUENCE [LARGE SCALE GENOMIC DNA]</scope>
    <source>
        <strain evidence="7 8">C7</strain>
    </source>
</reference>
<dbReference type="GO" id="GO:0004126">
    <property type="term" value="F:cytidine deaminase activity"/>
    <property type="evidence" value="ECO:0007669"/>
    <property type="project" value="UniProtKB-EC"/>
</dbReference>
<evidence type="ECO:0000313" key="7">
    <source>
        <dbReference type="EMBL" id="MFM2484084.1"/>
    </source>
</evidence>
<comment type="similarity">
    <text evidence="1">Belongs to the cytidine and deoxycytidylate deaminase family.</text>
</comment>
<dbReference type="PROSITE" id="PS00903">
    <property type="entry name" value="CYT_DCMP_DEAMINASES_1"/>
    <property type="match status" value="1"/>
</dbReference>
<evidence type="ECO:0000256" key="3">
    <source>
        <dbReference type="ARBA" id="ARBA00022723"/>
    </source>
</evidence>
<evidence type="ECO:0000259" key="6">
    <source>
        <dbReference type="PROSITE" id="PS51747"/>
    </source>
</evidence>
<dbReference type="InterPro" id="IPR002125">
    <property type="entry name" value="CMP_dCMP_dom"/>
</dbReference>
<organism evidence="7 8">
    <name type="scientific">Celerinatantimonas yamalensis</name>
    <dbReference type="NCBI Taxonomy" id="559956"/>
    <lineage>
        <taxon>Bacteria</taxon>
        <taxon>Pseudomonadati</taxon>
        <taxon>Pseudomonadota</taxon>
        <taxon>Gammaproteobacteria</taxon>
        <taxon>Celerinatantimonadaceae</taxon>
        <taxon>Celerinatantimonas</taxon>
    </lineage>
</organism>
<dbReference type="Proteomes" id="UP001629953">
    <property type="component" value="Unassembled WGS sequence"/>
</dbReference>
<gene>
    <name evidence="7" type="primary">cdd</name>
    <name evidence="7" type="ORF">ABUE30_03230</name>
</gene>
<dbReference type="Pfam" id="PF08211">
    <property type="entry name" value="dCMP_cyt_deam_2"/>
    <property type="match status" value="1"/>
</dbReference>
<dbReference type="NCBIfam" id="NF006537">
    <property type="entry name" value="PRK09027.1"/>
    <property type="match status" value="1"/>
</dbReference>
<dbReference type="Gene3D" id="3.40.140.10">
    <property type="entry name" value="Cytidine Deaminase, domain 2"/>
    <property type="match status" value="2"/>
</dbReference>
<dbReference type="InterPro" id="IPR016192">
    <property type="entry name" value="APOBEC/CMP_deaminase_Zn-bd"/>
</dbReference>
<sequence>MNDNLNIDQLALSEAVKQAWHQQVGPQRTSRLDGAQIKQLTQSCQLSIVELAEQLLPIAASYAVTPISHFNVGAIAIDQHGQLFMGANYEQTQVPLSLTLHAEQAALFNALNHAAAPLRHLVVNAAPCGHCRQFIRELPEYNNLDVSFSGQHFQFEQLLPHSFGPNDLGISVPLISYPETTDVQSLSKHSYAPYSHCQIGLLAKRAETPLASSWYVENAAFNPSASPLTLLLSQLHLNGYQLAQVESIDIACNQASISFQDELNTFCALHPQIKIQKFN</sequence>
<keyword evidence="4 7" id="KW-0378">Hydrolase</keyword>
<dbReference type="InterPro" id="IPR013171">
    <property type="entry name" value="Cyd/dCyd_deaminase_Zn-bd"/>
</dbReference>
<dbReference type="InterPro" id="IPR050202">
    <property type="entry name" value="Cyt/Deoxycyt_deaminase"/>
</dbReference>
<dbReference type="SUPFAM" id="SSF53927">
    <property type="entry name" value="Cytidine deaminase-like"/>
    <property type="match status" value="2"/>
</dbReference>
<protein>
    <submittedName>
        <fullName evidence="7">Cytidine deaminase</fullName>
        <ecNumber evidence="7">3.5.4.5</ecNumber>
    </submittedName>
</protein>
<accession>A0ABW9G346</accession>
<dbReference type="PANTHER" id="PTHR11644">
    <property type="entry name" value="CYTIDINE DEAMINASE"/>
    <property type="match status" value="1"/>
</dbReference>
<keyword evidence="5" id="KW-0862">Zinc</keyword>
<comment type="caution">
    <text evidence="7">The sequence shown here is derived from an EMBL/GenBank/DDBJ whole genome shotgun (WGS) entry which is preliminary data.</text>
</comment>
<comment type="subunit">
    <text evidence="2">Homodimer.</text>
</comment>
<evidence type="ECO:0000256" key="4">
    <source>
        <dbReference type="ARBA" id="ARBA00022801"/>
    </source>
</evidence>
<keyword evidence="8" id="KW-1185">Reference proteome</keyword>
<dbReference type="EC" id="3.5.4.5" evidence="7"/>
<evidence type="ECO:0000256" key="5">
    <source>
        <dbReference type="ARBA" id="ARBA00022833"/>
    </source>
</evidence>
<dbReference type="RefSeq" id="WP_408622224.1">
    <property type="nucleotide sequence ID" value="NZ_JBEQCT010000001.1"/>
</dbReference>
<dbReference type="PROSITE" id="PS51747">
    <property type="entry name" value="CYT_DCMP_DEAMINASES_2"/>
    <property type="match status" value="1"/>
</dbReference>
<proteinExistence type="inferred from homology"/>
<evidence type="ECO:0000256" key="1">
    <source>
        <dbReference type="ARBA" id="ARBA00006576"/>
    </source>
</evidence>
<evidence type="ECO:0000256" key="2">
    <source>
        <dbReference type="ARBA" id="ARBA00011738"/>
    </source>
</evidence>
<evidence type="ECO:0000313" key="8">
    <source>
        <dbReference type="Proteomes" id="UP001629953"/>
    </source>
</evidence>
<name>A0ABW9G346_9GAMM</name>